<dbReference type="CDD" id="cd22157">
    <property type="entry name" value="F-box_AtFBW1-like"/>
    <property type="match status" value="1"/>
</dbReference>
<sequence length="369" mass="42003">MSVADDMVEDILLRLPLKSIFRFKTVSKQWKATVESRWFAERRASVKKGRKLFLAVGDESESRFEGDAETEMVYLRCEDATRPSLTCNGLVCIPLPGWVKVLNPLTGEFLRFPSGQEVAKQWWHNVFPGYWAMGFGKDQVNGSYKIVRMLSDPNHCLILDISIGEWRELSPPPCEIESDRKSACVNGSVYWLNMFPKHKLLALDLHTEEFRVVSADPPPRRRPAAQIVNLEGRLAIGETNTTGEWKLEVWCMDAQEETWTMTYNILLSSITTLWCRWHKTYFTPLAVSEGGSLFFTDNNKTLFKYYPDTDSLRCPSPGICVVSPLVENLVRFTPPTGGGYVFKITRSGQVISSFVRRVQFGIPNVLLTL</sequence>
<dbReference type="InterPro" id="IPR011043">
    <property type="entry name" value="Gal_Oxase/kelch_b-propeller"/>
</dbReference>
<dbReference type="SUPFAM" id="SSF81383">
    <property type="entry name" value="F-box domain"/>
    <property type="match status" value="1"/>
</dbReference>
<dbReference type="Gene3D" id="2.120.10.80">
    <property type="entry name" value="Kelch-type beta propeller"/>
    <property type="match status" value="1"/>
</dbReference>
<dbReference type="EMBL" id="OU466857">
    <property type="protein sequence ID" value="CAH2033871.1"/>
    <property type="molecule type" value="Genomic_DNA"/>
</dbReference>
<dbReference type="NCBIfam" id="TIGR01640">
    <property type="entry name" value="F_box_assoc_1"/>
    <property type="match status" value="1"/>
</dbReference>
<dbReference type="AlphaFoldDB" id="A0AAU9R4V3"/>
<proteinExistence type="predicted"/>
<dbReference type="PANTHER" id="PTHR31111">
    <property type="entry name" value="BNAA05G37150D PROTEIN-RELATED"/>
    <property type="match status" value="1"/>
</dbReference>
<dbReference type="Pfam" id="PF08268">
    <property type="entry name" value="FBA_3"/>
    <property type="match status" value="1"/>
</dbReference>
<organism evidence="2 3">
    <name type="scientific">Thlaspi arvense</name>
    <name type="common">Field penny-cress</name>
    <dbReference type="NCBI Taxonomy" id="13288"/>
    <lineage>
        <taxon>Eukaryota</taxon>
        <taxon>Viridiplantae</taxon>
        <taxon>Streptophyta</taxon>
        <taxon>Embryophyta</taxon>
        <taxon>Tracheophyta</taxon>
        <taxon>Spermatophyta</taxon>
        <taxon>Magnoliopsida</taxon>
        <taxon>eudicotyledons</taxon>
        <taxon>Gunneridae</taxon>
        <taxon>Pentapetalae</taxon>
        <taxon>rosids</taxon>
        <taxon>malvids</taxon>
        <taxon>Brassicales</taxon>
        <taxon>Brassicaceae</taxon>
        <taxon>Thlaspideae</taxon>
        <taxon>Thlaspi</taxon>
    </lineage>
</organism>
<dbReference type="Proteomes" id="UP000836841">
    <property type="component" value="Chromosome 1"/>
</dbReference>
<dbReference type="PANTHER" id="PTHR31111:SF113">
    <property type="entry name" value="F-BOX ASSOCIATED UBIQUITINATION EFFECTOR FAMILY PROTEIN"/>
    <property type="match status" value="1"/>
</dbReference>
<dbReference type="Pfam" id="PF00646">
    <property type="entry name" value="F-box"/>
    <property type="match status" value="1"/>
</dbReference>
<dbReference type="SUPFAM" id="SSF50965">
    <property type="entry name" value="Galactose oxidase, central domain"/>
    <property type="match status" value="1"/>
</dbReference>
<protein>
    <recommendedName>
        <fullName evidence="1">F-box domain-containing protein</fullName>
    </recommendedName>
</protein>
<feature type="domain" description="F-box" evidence="1">
    <location>
        <begin position="3"/>
        <end position="42"/>
    </location>
</feature>
<dbReference type="InterPro" id="IPR001810">
    <property type="entry name" value="F-box_dom"/>
</dbReference>
<reference evidence="2 3" key="1">
    <citation type="submission" date="2022-03" db="EMBL/GenBank/DDBJ databases">
        <authorList>
            <person name="Nunn A."/>
            <person name="Chopra R."/>
            <person name="Nunn A."/>
            <person name="Contreras Garrido A."/>
        </authorList>
    </citation>
    <scope>NUCLEOTIDE SEQUENCE [LARGE SCALE GENOMIC DNA]</scope>
</reference>
<evidence type="ECO:0000259" key="1">
    <source>
        <dbReference type="SMART" id="SM00256"/>
    </source>
</evidence>
<dbReference type="InterPro" id="IPR013187">
    <property type="entry name" value="F-box-assoc_dom_typ3"/>
</dbReference>
<accession>A0AAU9R4V3</accession>
<evidence type="ECO:0000313" key="2">
    <source>
        <dbReference type="EMBL" id="CAH2033871.1"/>
    </source>
</evidence>
<dbReference type="SMART" id="SM00256">
    <property type="entry name" value="FBOX"/>
    <property type="match status" value="1"/>
</dbReference>
<dbReference type="InterPro" id="IPR036047">
    <property type="entry name" value="F-box-like_dom_sf"/>
</dbReference>
<dbReference type="InterPro" id="IPR017451">
    <property type="entry name" value="F-box-assoc_interact_dom"/>
</dbReference>
<keyword evidence="3" id="KW-1185">Reference proteome</keyword>
<dbReference type="InterPro" id="IPR015915">
    <property type="entry name" value="Kelch-typ_b-propeller"/>
</dbReference>
<evidence type="ECO:0000313" key="3">
    <source>
        <dbReference type="Proteomes" id="UP000836841"/>
    </source>
</evidence>
<name>A0AAU9R4V3_THLAR</name>
<gene>
    <name evidence="2" type="ORF">TAV2_LOCUS3711</name>
</gene>